<name>A0A382PM36_9ZZZZ</name>
<dbReference type="AlphaFoldDB" id="A0A382PM36"/>
<reference evidence="1" key="1">
    <citation type="submission" date="2018-05" db="EMBL/GenBank/DDBJ databases">
        <authorList>
            <person name="Lanie J.A."/>
            <person name="Ng W.-L."/>
            <person name="Kazmierczak K.M."/>
            <person name="Andrzejewski T.M."/>
            <person name="Davidsen T.M."/>
            <person name="Wayne K.J."/>
            <person name="Tettelin H."/>
            <person name="Glass J.I."/>
            <person name="Rusch D."/>
            <person name="Podicherti R."/>
            <person name="Tsui H.-C.T."/>
            <person name="Winkler M.E."/>
        </authorList>
    </citation>
    <scope>NUCLEOTIDE SEQUENCE</scope>
</reference>
<accession>A0A382PM36</accession>
<sequence>VANAPAKPALLERLLTRLADTVCANPRLFILPQILLAVVCAAFTAWQLEFHTSRNDLVGADKEYHRNFIKFLEEFPLQDDLVVVVESGDIERNRQFVARLGQRLLDEPELFRSVFYRRDLRTLGTNTLLVTPIDKLGMLTNKLAEYRPFIETFSNATNLNSFFDQINHSFLAAATAEQADTGKLVQSLPALQKIIRQATNAIVMPGEPPPPGMGAFVGDPGAEQDMHISFADGELFLVNAHPIDRDHKSESVVRLRELVEDTAA</sequence>
<organism evidence="1">
    <name type="scientific">marine metagenome</name>
    <dbReference type="NCBI Taxonomy" id="408172"/>
    <lineage>
        <taxon>unclassified sequences</taxon>
        <taxon>metagenomes</taxon>
        <taxon>ecological metagenomes</taxon>
    </lineage>
</organism>
<gene>
    <name evidence="1" type="ORF">METZ01_LOCUS326572</name>
</gene>
<evidence type="ECO:0000313" key="1">
    <source>
        <dbReference type="EMBL" id="SVC73718.1"/>
    </source>
</evidence>
<evidence type="ECO:0008006" key="2">
    <source>
        <dbReference type="Google" id="ProtNLM"/>
    </source>
</evidence>
<feature type="non-terminal residue" evidence="1">
    <location>
        <position position="1"/>
    </location>
</feature>
<proteinExistence type="predicted"/>
<dbReference type="EMBL" id="UINC01107957">
    <property type="protein sequence ID" value="SVC73718.1"/>
    <property type="molecule type" value="Genomic_DNA"/>
</dbReference>
<protein>
    <recommendedName>
        <fullName evidence="2">Membrane transport protein MMPL domain-containing protein</fullName>
    </recommendedName>
</protein>
<feature type="non-terminal residue" evidence="1">
    <location>
        <position position="264"/>
    </location>
</feature>